<keyword evidence="2" id="KW-1185">Reference proteome</keyword>
<reference evidence="1" key="1">
    <citation type="submission" date="2021-12" db="EMBL/GenBank/DDBJ databases">
        <authorList>
            <person name="King R."/>
        </authorList>
    </citation>
    <scope>NUCLEOTIDE SEQUENCE</scope>
</reference>
<name>A0A9N9R5Y1_9NEOP</name>
<accession>A0A9N9R5Y1</accession>
<organism evidence="1 2">
    <name type="scientific">Diatraea saccharalis</name>
    <name type="common">sugarcane borer</name>
    <dbReference type="NCBI Taxonomy" id="40085"/>
    <lineage>
        <taxon>Eukaryota</taxon>
        <taxon>Metazoa</taxon>
        <taxon>Ecdysozoa</taxon>
        <taxon>Arthropoda</taxon>
        <taxon>Hexapoda</taxon>
        <taxon>Insecta</taxon>
        <taxon>Pterygota</taxon>
        <taxon>Neoptera</taxon>
        <taxon>Endopterygota</taxon>
        <taxon>Lepidoptera</taxon>
        <taxon>Glossata</taxon>
        <taxon>Ditrysia</taxon>
        <taxon>Pyraloidea</taxon>
        <taxon>Crambidae</taxon>
        <taxon>Crambinae</taxon>
        <taxon>Diatraea</taxon>
    </lineage>
</organism>
<dbReference type="AlphaFoldDB" id="A0A9N9R5Y1"/>
<gene>
    <name evidence="1" type="ORF">DIATSA_LOCUS7960</name>
</gene>
<dbReference type="Proteomes" id="UP001153714">
    <property type="component" value="Chromosome 21"/>
</dbReference>
<protein>
    <submittedName>
        <fullName evidence="1">Uncharacterized protein</fullName>
    </submittedName>
</protein>
<reference evidence="1" key="2">
    <citation type="submission" date="2022-10" db="EMBL/GenBank/DDBJ databases">
        <authorList>
            <consortium name="ENA_rothamsted_submissions"/>
            <consortium name="culmorum"/>
            <person name="King R."/>
        </authorList>
    </citation>
    <scope>NUCLEOTIDE SEQUENCE</scope>
</reference>
<dbReference type="EMBL" id="OU893352">
    <property type="protein sequence ID" value="CAG9790291.1"/>
    <property type="molecule type" value="Genomic_DNA"/>
</dbReference>
<dbReference type="Gene3D" id="3.30.70.1820">
    <property type="entry name" value="L1 transposable element, RRM domain"/>
    <property type="match status" value="1"/>
</dbReference>
<proteinExistence type="predicted"/>
<evidence type="ECO:0000313" key="1">
    <source>
        <dbReference type="EMBL" id="CAG9790291.1"/>
    </source>
</evidence>
<evidence type="ECO:0000313" key="2">
    <source>
        <dbReference type="Proteomes" id="UP001153714"/>
    </source>
</evidence>
<dbReference type="OrthoDB" id="8121249at2759"/>
<sequence>MEQAKQSVYDIMTLFNERMSAFEAELRKTPPTTTSSAIEVEFRSFKSFIVEVLNNLQRQLEVLAHNGDRLEMRSRRKMVLLHGVPESESEDTAQIVVQVVNNKFNHSTFKLSDIKRCQRMGQSAGAHKPRPIIVKFHYVMLRDKLWFDKTKLKGTGITLSEFLTRTRHVTFMAARERFGLNKCWTREGYIYILGSNNSKHRISTMSELLKIEQALSKPAAVIPKLLPKARRVATKK</sequence>